<evidence type="ECO:0000313" key="6">
    <source>
        <dbReference type="Proteomes" id="UP000030762"/>
    </source>
</evidence>
<evidence type="ECO:0000256" key="2">
    <source>
        <dbReference type="SAM" id="Phobius"/>
    </source>
</evidence>
<dbReference type="Gene3D" id="2.10.25.10">
    <property type="entry name" value="Laminin"/>
    <property type="match status" value="1"/>
</dbReference>
<dbReference type="PROSITE" id="PS50026">
    <property type="entry name" value="EGF_3"/>
    <property type="match status" value="1"/>
</dbReference>
<dbReference type="InterPro" id="IPR015915">
    <property type="entry name" value="Kelch-typ_b-propeller"/>
</dbReference>
<dbReference type="eggNOG" id="KOG1225">
    <property type="taxonomic scope" value="Eukaryota"/>
</dbReference>
<keyword evidence="1" id="KW-0245">EGF-like domain</keyword>
<dbReference type="OrthoDB" id="6130531at2759"/>
<dbReference type="InterPro" id="IPR000742">
    <property type="entry name" value="EGF"/>
</dbReference>
<comment type="caution">
    <text evidence="1">Lacks conserved residue(s) required for the propagation of feature annotation.</text>
</comment>
<feature type="chain" id="PRO_5004569720" description="EGF-like domain-containing protein" evidence="3">
    <location>
        <begin position="20"/>
        <end position="807"/>
    </location>
</feature>
<organism evidence="5 6">
    <name type="scientific">Saprolegnia diclina (strain VS20)</name>
    <dbReference type="NCBI Taxonomy" id="1156394"/>
    <lineage>
        <taxon>Eukaryota</taxon>
        <taxon>Sar</taxon>
        <taxon>Stramenopiles</taxon>
        <taxon>Oomycota</taxon>
        <taxon>Saprolegniomycetes</taxon>
        <taxon>Saprolegniales</taxon>
        <taxon>Saprolegniaceae</taxon>
        <taxon>Saprolegnia</taxon>
    </lineage>
</organism>
<keyword evidence="3" id="KW-0732">Signal</keyword>
<feature type="transmembrane region" description="Helical" evidence="2">
    <location>
        <begin position="777"/>
        <end position="804"/>
    </location>
</feature>
<dbReference type="RefSeq" id="XP_008608767.1">
    <property type="nucleotide sequence ID" value="XM_008610545.1"/>
</dbReference>
<evidence type="ECO:0000256" key="1">
    <source>
        <dbReference type="PROSITE-ProRule" id="PRU00076"/>
    </source>
</evidence>
<accession>T0QIK0</accession>
<dbReference type="SUPFAM" id="SSF117281">
    <property type="entry name" value="Kelch motif"/>
    <property type="match status" value="1"/>
</dbReference>
<proteinExistence type="predicted"/>
<feature type="domain" description="EGF-like" evidence="4">
    <location>
        <begin position="697"/>
        <end position="732"/>
    </location>
</feature>
<dbReference type="Gene3D" id="2.120.10.80">
    <property type="entry name" value="Kelch-type beta propeller"/>
    <property type="match status" value="2"/>
</dbReference>
<evidence type="ECO:0000313" key="5">
    <source>
        <dbReference type="EMBL" id="EQC37834.1"/>
    </source>
</evidence>
<dbReference type="OMA" id="CSIRNCG"/>
<feature type="disulfide bond" evidence="1">
    <location>
        <begin position="701"/>
        <end position="711"/>
    </location>
</feature>
<reference evidence="5 6" key="1">
    <citation type="submission" date="2012-04" db="EMBL/GenBank/DDBJ databases">
        <title>The Genome Sequence of Saprolegnia declina VS20.</title>
        <authorList>
            <consortium name="The Broad Institute Genome Sequencing Platform"/>
            <person name="Russ C."/>
            <person name="Nusbaum C."/>
            <person name="Tyler B."/>
            <person name="van West P."/>
            <person name="Dieguez-Uribeondo J."/>
            <person name="de Bruijn I."/>
            <person name="Tripathy S."/>
            <person name="Jiang R."/>
            <person name="Young S.K."/>
            <person name="Zeng Q."/>
            <person name="Gargeya S."/>
            <person name="Fitzgerald M."/>
            <person name="Haas B."/>
            <person name="Abouelleil A."/>
            <person name="Alvarado L."/>
            <person name="Arachchi H.M."/>
            <person name="Berlin A."/>
            <person name="Chapman S.B."/>
            <person name="Goldberg J."/>
            <person name="Griggs A."/>
            <person name="Gujja S."/>
            <person name="Hansen M."/>
            <person name="Howarth C."/>
            <person name="Imamovic A."/>
            <person name="Larimer J."/>
            <person name="McCowen C."/>
            <person name="Montmayeur A."/>
            <person name="Murphy C."/>
            <person name="Neiman D."/>
            <person name="Pearson M."/>
            <person name="Priest M."/>
            <person name="Roberts A."/>
            <person name="Saif S."/>
            <person name="Shea T."/>
            <person name="Sisk P."/>
            <person name="Sykes S."/>
            <person name="Wortman J."/>
            <person name="Nusbaum C."/>
            <person name="Birren B."/>
        </authorList>
    </citation>
    <scope>NUCLEOTIDE SEQUENCE [LARGE SCALE GENOMIC DNA]</scope>
    <source>
        <strain evidence="5 6">VS20</strain>
    </source>
</reference>
<dbReference type="Proteomes" id="UP000030762">
    <property type="component" value="Unassembled WGS sequence"/>
</dbReference>
<keyword evidence="2" id="KW-0472">Membrane</keyword>
<feature type="disulfide bond" evidence="1">
    <location>
        <begin position="722"/>
        <end position="731"/>
    </location>
</feature>
<feature type="signal peptide" evidence="3">
    <location>
        <begin position="1"/>
        <end position="19"/>
    </location>
</feature>
<dbReference type="AlphaFoldDB" id="T0QIK0"/>
<evidence type="ECO:0000259" key="4">
    <source>
        <dbReference type="PROSITE" id="PS50026"/>
    </source>
</evidence>
<dbReference type="VEuPathDB" id="FungiDB:SDRG_04857"/>
<evidence type="ECO:0000256" key="3">
    <source>
        <dbReference type="SAM" id="SignalP"/>
    </source>
</evidence>
<dbReference type="PROSITE" id="PS01186">
    <property type="entry name" value="EGF_2"/>
    <property type="match status" value="1"/>
</dbReference>
<name>T0QIK0_SAPDV</name>
<keyword evidence="6" id="KW-1185">Reference proteome</keyword>
<dbReference type="eggNOG" id="KOG0379">
    <property type="taxonomic scope" value="Eukaryota"/>
</dbReference>
<dbReference type="Pfam" id="PF24681">
    <property type="entry name" value="Kelch_KLHDC2_KLHL20_DRC7"/>
    <property type="match status" value="2"/>
</dbReference>
<dbReference type="Pfam" id="PF25024">
    <property type="entry name" value="EGF_TEN"/>
    <property type="match status" value="1"/>
</dbReference>
<sequence length="807" mass="90330">MRHAFILVLALCNGTPLSANGLFTSRVAVEAWKQWSWVGPGPGPRRGHSLALYKTRAVVFGGRADDTTTPHVPKTYDITQVQGQIQFSTYTDEPVLSTCTDSTCTVPIGSYYNDVWSYDINCTRYADESCRDKSWTQLHQGQPWGGCHMVYGALICSHPAERWFHKAEVYQDHMFIYGGYGQLCTDYCDDMWRFNFEDNTWTEMAALGTYSVQGPGKRWKFSSSGDGTNMYIFGGYRIWHGFAPQNSRANRWSDHTIYPEGGYLADLWQFNFASLTWSQLQPEATCVPEVNAVHYTCIHARTATICTLTWPPPRAGHASLLYNNQLYIHGGYQTFFPYPITSGAGAGRATFSGSGPGYTPFPSNPYYLDDLWVYDLTTGRWTEITPLFNVKPGPRTEHTMIAAGAVFVLFGGYLSNYYYEDTWHFNSTGNQWLQQTAFVHALYPLNCTDDLAARADAFSGTYRPYVPDNASYNATPPLLWAKQLHYGTTKFSVMADPERCLVVNPQSALYPQARRQAPGWDGCRDRADNRTDLPWDLQWSRPSQRAAHMAVFHKGYELMLLYGGYGVSRDELYARNTTTPAYTYGDYWSYSLTNCIKNCSLHGACSYGRCICNEGYYGTDCSNSSCPGTVCDFDQTTQVTSCTHCCFSGFEHTDNDTYVPGIEKLPCTADNVHYSNGICDGFGQCICRPPFIGQDCSIRNCGRNCSGHGYCSVEFPNSRCLCDPGWLGKYCDEQVCLNNCSYPNGVCVNGSCYCALLYEPYNKTLAYFPYMGDDCSFMMPFALATSLHLSFPLLALLGVLVLAVGPA</sequence>
<dbReference type="InParanoid" id="T0QIK0"/>
<keyword evidence="2" id="KW-0812">Transmembrane</keyword>
<keyword evidence="1" id="KW-1015">Disulfide bond</keyword>
<dbReference type="Gene3D" id="2.60.120.260">
    <property type="entry name" value="Galactose-binding domain-like"/>
    <property type="match status" value="1"/>
</dbReference>
<dbReference type="EMBL" id="JH767143">
    <property type="protein sequence ID" value="EQC37834.1"/>
    <property type="molecule type" value="Genomic_DNA"/>
</dbReference>
<dbReference type="PROSITE" id="PS00022">
    <property type="entry name" value="EGF_1"/>
    <property type="match status" value="1"/>
</dbReference>
<dbReference type="GeneID" id="19945584"/>
<gene>
    <name evidence="5" type="ORF">SDRG_04857</name>
</gene>
<protein>
    <recommendedName>
        <fullName evidence="4">EGF-like domain-containing protein</fullName>
    </recommendedName>
</protein>
<keyword evidence="2" id="KW-1133">Transmembrane helix</keyword>
<dbReference type="PANTHER" id="PTHR23244">
    <property type="entry name" value="KELCH REPEAT DOMAIN"/>
    <property type="match status" value="1"/>
</dbReference>
<dbReference type="STRING" id="1156394.T0QIK0"/>